<evidence type="ECO:0000259" key="12">
    <source>
        <dbReference type="Pfam" id="PF00056"/>
    </source>
</evidence>
<dbReference type="InterPro" id="IPR001252">
    <property type="entry name" value="Malate_DH_AS"/>
</dbReference>
<sequence length="329" mass="34370">MSIAPVTVTVTGASGQIAYGMLFRIAAGEMLGADVPIKLRLLEIPAAVSAAEGVAMELEDGAFPLLSSIDITDDPDVAFSGANVGMLVGARPRSKGMERADLLSANGAIFTAHGKAINNNAASDVKVLVVGNPANTNALIAMNNAPDVPDTRFSALTRLDHNRAIAQVVKKTGVRASSVRKVSVWGNHSATQYPDLSHATVAGEPALAVINDRDWVENDFIPTVQVRGTAIIAARGSSSAASAASASIDHVRDWVIGTAEDDWVSMAVCSDGSYGVPEGLISSFPVTCADGEFAIVPDLAIDDFSRERIDLSVSELEQERAAVRELGFV</sequence>
<proteinExistence type="inferred from homology"/>
<feature type="active site" description="Proton acceptor" evidence="7 8">
    <location>
        <position position="188"/>
    </location>
</feature>
<evidence type="ECO:0000313" key="16">
    <source>
        <dbReference type="Proteomes" id="UP000325576"/>
    </source>
</evidence>
<feature type="binding site" evidence="7 10">
    <location>
        <begin position="130"/>
        <end position="132"/>
    </location>
    <ligand>
        <name>NAD(+)</name>
        <dbReference type="ChEBI" id="CHEBI:57540"/>
    </ligand>
</feature>
<evidence type="ECO:0000313" key="14">
    <source>
        <dbReference type="EMBL" id="KAB2584470.1"/>
    </source>
</evidence>
<dbReference type="Pfam" id="PF02866">
    <property type="entry name" value="Ldh_1_C"/>
    <property type="match status" value="1"/>
</dbReference>
<evidence type="ECO:0000256" key="6">
    <source>
        <dbReference type="ARBA" id="ARBA00048313"/>
    </source>
</evidence>
<dbReference type="GO" id="GO:0006099">
    <property type="term" value="P:tricarboxylic acid cycle"/>
    <property type="evidence" value="ECO:0007669"/>
    <property type="project" value="UniProtKB-UniRule"/>
</dbReference>
<dbReference type="EMBL" id="MRBO01000436">
    <property type="protein sequence ID" value="KAB2584470.1"/>
    <property type="molecule type" value="Genomic_DNA"/>
</dbReference>
<dbReference type="Pfam" id="PF00056">
    <property type="entry name" value="Ldh_1_N"/>
    <property type="match status" value="1"/>
</dbReference>
<evidence type="ECO:0000256" key="3">
    <source>
        <dbReference type="ARBA" id="ARBA00020382"/>
    </source>
</evidence>
<evidence type="ECO:0000256" key="8">
    <source>
        <dbReference type="PIRSR" id="PIRSR000102-1"/>
    </source>
</evidence>
<dbReference type="FunFam" id="3.90.110.10:FF:000002">
    <property type="entry name" value="Malate dehydrogenase"/>
    <property type="match status" value="1"/>
</dbReference>
<dbReference type="InterPro" id="IPR001557">
    <property type="entry name" value="L-lactate/malate_DH"/>
</dbReference>
<evidence type="ECO:0000259" key="13">
    <source>
        <dbReference type="Pfam" id="PF02866"/>
    </source>
</evidence>
<feature type="binding site" evidence="7 9">
    <location>
        <position position="163"/>
    </location>
    <ligand>
        <name>substrate</name>
    </ligand>
</feature>
<dbReference type="SUPFAM" id="SSF56327">
    <property type="entry name" value="LDH C-terminal domain-like"/>
    <property type="match status" value="1"/>
</dbReference>
<keyword evidence="4 7" id="KW-0560">Oxidoreductase</keyword>
<dbReference type="CDD" id="cd01338">
    <property type="entry name" value="MDH_chloroplast-like"/>
    <property type="match status" value="1"/>
</dbReference>
<dbReference type="InterPro" id="IPR036291">
    <property type="entry name" value="NAD(P)-bd_dom_sf"/>
</dbReference>
<feature type="domain" description="Lactate/malate dehydrogenase N-terminal" evidence="12">
    <location>
        <begin position="7"/>
        <end position="146"/>
    </location>
</feature>
<protein>
    <recommendedName>
        <fullName evidence="3 7">Malate dehydrogenase</fullName>
        <ecNumber evidence="2 7">1.1.1.37</ecNumber>
    </recommendedName>
</protein>
<dbReference type="FunFam" id="3.40.50.720:FF:000010">
    <property type="entry name" value="Malate dehydrogenase"/>
    <property type="match status" value="1"/>
</dbReference>
<dbReference type="InterPro" id="IPR001236">
    <property type="entry name" value="Lactate/malate_DH_N"/>
</dbReference>
<dbReference type="PROSITE" id="PS00068">
    <property type="entry name" value="MDH"/>
    <property type="match status" value="1"/>
</dbReference>
<evidence type="ECO:0000256" key="7">
    <source>
        <dbReference type="HAMAP-Rule" id="MF_01517"/>
    </source>
</evidence>
<feature type="domain" description="Lactate/malate dehydrogenase C-terminal" evidence="13">
    <location>
        <begin position="157"/>
        <end position="321"/>
    </location>
</feature>
<evidence type="ECO:0000256" key="11">
    <source>
        <dbReference type="RuleBase" id="RU000422"/>
    </source>
</evidence>
<dbReference type="GO" id="GO:0006108">
    <property type="term" value="P:malate metabolic process"/>
    <property type="evidence" value="ECO:0007669"/>
    <property type="project" value="InterPro"/>
</dbReference>
<keyword evidence="5 7" id="KW-0520">NAD</keyword>
<dbReference type="PANTHER" id="PTHR23382">
    <property type="entry name" value="MALATE DEHYDROGENASE"/>
    <property type="match status" value="1"/>
</dbReference>
<evidence type="ECO:0000256" key="2">
    <source>
        <dbReference type="ARBA" id="ARBA00012995"/>
    </source>
</evidence>
<evidence type="ECO:0000256" key="4">
    <source>
        <dbReference type="ARBA" id="ARBA00023002"/>
    </source>
</evidence>
<comment type="catalytic activity">
    <reaction evidence="6 7 11">
        <text>(S)-malate + NAD(+) = oxaloacetate + NADH + H(+)</text>
        <dbReference type="Rhea" id="RHEA:21432"/>
        <dbReference type="ChEBI" id="CHEBI:15378"/>
        <dbReference type="ChEBI" id="CHEBI:15589"/>
        <dbReference type="ChEBI" id="CHEBI:16452"/>
        <dbReference type="ChEBI" id="CHEBI:57540"/>
        <dbReference type="ChEBI" id="CHEBI:57945"/>
        <dbReference type="EC" id="1.1.1.37"/>
    </reaction>
</comment>
<feature type="binding site" evidence="7 10">
    <location>
        <position position="106"/>
    </location>
    <ligand>
        <name>NAD(+)</name>
        <dbReference type="ChEBI" id="CHEBI:57540"/>
    </ligand>
</feature>
<feature type="binding site" evidence="7 9">
    <location>
        <position position="99"/>
    </location>
    <ligand>
        <name>substrate</name>
    </ligand>
</feature>
<comment type="function">
    <text evidence="7">Catalyzes the reversible oxidation of malate to oxaloacetate.</text>
</comment>
<feature type="binding site" evidence="7 9">
    <location>
        <position position="93"/>
    </location>
    <ligand>
        <name>substrate</name>
    </ligand>
</feature>
<dbReference type="InterPro" id="IPR015955">
    <property type="entry name" value="Lactate_DH/Glyco_Ohase_4_C"/>
</dbReference>
<evidence type="ECO:0000313" key="15">
    <source>
        <dbReference type="EMBL" id="WGV52320.2"/>
    </source>
</evidence>
<dbReference type="OMA" id="HTWVNGT"/>
<dbReference type="EC" id="1.1.1.37" evidence="2 7"/>
<dbReference type="InterPro" id="IPR010945">
    <property type="entry name" value="Malate_DH_type2"/>
</dbReference>
<comment type="similarity">
    <text evidence="1 7">Belongs to the LDH/MDH superfamily. MDH type 2 family.</text>
</comment>
<keyword evidence="7 11" id="KW-0816">Tricarboxylic acid cycle</keyword>
<dbReference type="Gene3D" id="3.90.110.10">
    <property type="entry name" value="Lactate dehydrogenase/glycoside hydrolase, family 4, C-terminal"/>
    <property type="match status" value="1"/>
</dbReference>
<comment type="caution">
    <text evidence="7">Lacks conserved residue(s) required for the propagation of feature annotation.</text>
</comment>
<reference evidence="15" key="2">
    <citation type="submission" date="2023-08" db="EMBL/GenBank/DDBJ databases">
        <title>Isolation and Characterization of Rhodococcus erythropolis MGMM8.</title>
        <authorList>
            <person name="Diabankana R.G.C."/>
            <person name="Afordoanyi D.M."/>
            <person name="Validov S.Z."/>
        </authorList>
    </citation>
    <scope>NUCLEOTIDE SEQUENCE</scope>
    <source>
        <strain evidence="15">MGMM8</strain>
    </source>
</reference>
<dbReference type="InterPro" id="IPR022383">
    <property type="entry name" value="Lactate/malate_DH_C"/>
</dbReference>
<evidence type="ECO:0000256" key="10">
    <source>
        <dbReference type="PIRSR" id="PIRSR000102-3"/>
    </source>
</evidence>
<dbReference type="EMBL" id="CP124545">
    <property type="protein sequence ID" value="WGV52320.2"/>
    <property type="molecule type" value="Genomic_DNA"/>
</dbReference>
<feature type="binding site" evidence="7">
    <location>
        <begin position="12"/>
        <end position="18"/>
    </location>
    <ligand>
        <name>NAD(+)</name>
        <dbReference type="ChEBI" id="CHEBI:57540"/>
    </ligand>
</feature>
<gene>
    <name evidence="7" type="primary">mdh</name>
    <name evidence="14" type="ORF">BS297_15375</name>
    <name evidence="15" type="ORF">QIE55_14350</name>
</gene>
<dbReference type="GO" id="GO:0030060">
    <property type="term" value="F:L-malate dehydrogenase (NAD+) activity"/>
    <property type="evidence" value="ECO:0007669"/>
    <property type="project" value="UniProtKB-UniRule"/>
</dbReference>
<feature type="binding site" evidence="7 9">
    <location>
        <position position="132"/>
    </location>
    <ligand>
        <name>substrate</name>
    </ligand>
</feature>
<dbReference type="AlphaFoldDB" id="A0A0C2ZUG9"/>
<dbReference type="NCBIfam" id="TIGR01759">
    <property type="entry name" value="MalateDH-SF1"/>
    <property type="match status" value="1"/>
</dbReference>
<dbReference type="PIRSF" id="PIRSF000102">
    <property type="entry name" value="Lac_mal_DH"/>
    <property type="match status" value="1"/>
</dbReference>
<accession>A0A0C2ZUG9</accession>
<dbReference type="GeneID" id="57487123"/>
<dbReference type="RefSeq" id="WP_019748312.1">
    <property type="nucleotide sequence ID" value="NZ_CP070870.1"/>
</dbReference>
<dbReference type="NCBIfam" id="NF003916">
    <property type="entry name" value="PRK05442.1"/>
    <property type="match status" value="1"/>
</dbReference>
<dbReference type="SUPFAM" id="SSF51735">
    <property type="entry name" value="NAD(P)-binding Rossmann-fold domains"/>
    <property type="match status" value="1"/>
</dbReference>
<dbReference type="Gene3D" id="3.40.50.720">
    <property type="entry name" value="NAD(P)-binding Rossmann-like Domain"/>
    <property type="match status" value="1"/>
</dbReference>
<dbReference type="HAMAP" id="MF_01517">
    <property type="entry name" value="Malate_dehydrog_2"/>
    <property type="match status" value="1"/>
</dbReference>
<reference evidence="14 16" key="1">
    <citation type="journal article" date="2017" name="Poromechanics V (2013)">
        <title>Genomic Characterization of the Arsenic-Tolerant Actinobacterium, &lt;i&gt;Rhodococcus erythropolis&lt;/i&gt; S43.</title>
        <authorList>
            <person name="Retamal-Morales G."/>
            <person name="Mehnert M."/>
            <person name="Schwabe R."/>
            <person name="Tischler D."/>
            <person name="Schloemann M."/>
            <person name="Levican G.J."/>
        </authorList>
    </citation>
    <scope>NUCLEOTIDE SEQUENCE [LARGE SCALE GENOMIC DNA]</scope>
    <source>
        <strain evidence="14 16">S43</strain>
    </source>
</reference>
<name>A0A0C2ZUG9_RHOER</name>
<evidence type="ECO:0000256" key="1">
    <source>
        <dbReference type="ARBA" id="ARBA00009613"/>
    </source>
</evidence>
<dbReference type="Proteomes" id="UP001230933">
    <property type="component" value="Chromosome"/>
</dbReference>
<organism evidence="14 16">
    <name type="scientific">Rhodococcus erythropolis</name>
    <name type="common">Arthrobacter picolinophilus</name>
    <dbReference type="NCBI Taxonomy" id="1833"/>
    <lineage>
        <taxon>Bacteria</taxon>
        <taxon>Bacillati</taxon>
        <taxon>Actinomycetota</taxon>
        <taxon>Actinomycetes</taxon>
        <taxon>Mycobacteriales</taxon>
        <taxon>Nocardiaceae</taxon>
        <taxon>Rhodococcus</taxon>
        <taxon>Rhodococcus erythropolis group</taxon>
    </lineage>
</organism>
<evidence type="ECO:0000256" key="9">
    <source>
        <dbReference type="PIRSR" id="PIRSR000102-2"/>
    </source>
</evidence>
<evidence type="ECO:0000256" key="5">
    <source>
        <dbReference type="ARBA" id="ARBA00023027"/>
    </source>
</evidence>
<dbReference type="Proteomes" id="UP000325576">
    <property type="component" value="Unassembled WGS sequence"/>
</dbReference>